<name>A0A2I2FRE8_9EURO</name>
<sequence>MSEEERIGVVLLVTAPIGSSFRNIVRAVGREPPSSPPVAWESRENRALPNIESRLKFMTHYALCVIPSEIWDHPSLTLLTKFAHAKFWDHPGDSTSSTASRSSRSGSIIERNADRTWEKPYIRAIESGQEIGRTNMFYRGLRRDWRYMPVYWNCHDLAIRLAYLIVPASNDVMGFLRELMRGLMEAYFRERALVWQSTKVALGIWTTGALRTLDATPSLTAVDTVLFMAELGVGYYVSEATMAKLRTKEMYMRKLEEQFPKLKPLHFHWRRWSF</sequence>
<dbReference type="EMBL" id="MSFO01000011">
    <property type="protein sequence ID" value="PLB43214.1"/>
    <property type="molecule type" value="Genomic_DNA"/>
</dbReference>
<dbReference type="STRING" id="1392250.A0A2I2FRE8"/>
<organism evidence="1 2">
    <name type="scientific">Aspergillus steynii IBT 23096</name>
    <dbReference type="NCBI Taxonomy" id="1392250"/>
    <lineage>
        <taxon>Eukaryota</taxon>
        <taxon>Fungi</taxon>
        <taxon>Dikarya</taxon>
        <taxon>Ascomycota</taxon>
        <taxon>Pezizomycotina</taxon>
        <taxon>Eurotiomycetes</taxon>
        <taxon>Eurotiomycetidae</taxon>
        <taxon>Eurotiales</taxon>
        <taxon>Aspergillaceae</taxon>
        <taxon>Aspergillus</taxon>
        <taxon>Aspergillus subgen. Circumdati</taxon>
    </lineage>
</organism>
<dbReference type="RefSeq" id="XP_024698516.1">
    <property type="nucleotide sequence ID" value="XM_024855210.1"/>
</dbReference>
<evidence type="ECO:0000313" key="2">
    <source>
        <dbReference type="Proteomes" id="UP000234275"/>
    </source>
</evidence>
<gene>
    <name evidence="1" type="ORF">P170DRAFT_514483</name>
</gene>
<reference evidence="1 2" key="1">
    <citation type="submission" date="2016-12" db="EMBL/GenBank/DDBJ databases">
        <title>The genomes of Aspergillus section Nigri reveals drivers in fungal speciation.</title>
        <authorList>
            <consortium name="DOE Joint Genome Institute"/>
            <person name="Vesth T.C."/>
            <person name="Nybo J."/>
            <person name="Theobald S."/>
            <person name="Brandl J."/>
            <person name="Frisvad J.C."/>
            <person name="Nielsen K.F."/>
            <person name="Lyhne E.K."/>
            <person name="Kogle M.E."/>
            <person name="Kuo A."/>
            <person name="Riley R."/>
            <person name="Clum A."/>
            <person name="Nolan M."/>
            <person name="Lipzen A."/>
            <person name="Salamov A."/>
            <person name="Henrissat B."/>
            <person name="Wiebenga A."/>
            <person name="De Vries R.P."/>
            <person name="Grigoriev I.V."/>
            <person name="Mortensen U.H."/>
            <person name="Andersen M.R."/>
            <person name="Baker S.E."/>
        </authorList>
    </citation>
    <scope>NUCLEOTIDE SEQUENCE [LARGE SCALE GENOMIC DNA]</scope>
    <source>
        <strain evidence="1 2">IBT 23096</strain>
    </source>
</reference>
<dbReference type="AlphaFoldDB" id="A0A2I2FRE8"/>
<proteinExistence type="predicted"/>
<dbReference type="OrthoDB" id="4489302at2759"/>
<protein>
    <submittedName>
        <fullName evidence="1">Uncharacterized protein</fullName>
    </submittedName>
</protein>
<dbReference type="GeneID" id="36562916"/>
<keyword evidence="2" id="KW-1185">Reference proteome</keyword>
<accession>A0A2I2FRE8</accession>
<comment type="caution">
    <text evidence="1">The sequence shown here is derived from an EMBL/GenBank/DDBJ whole genome shotgun (WGS) entry which is preliminary data.</text>
</comment>
<dbReference type="VEuPathDB" id="FungiDB:P170DRAFT_514483"/>
<evidence type="ECO:0000313" key="1">
    <source>
        <dbReference type="EMBL" id="PLB43214.1"/>
    </source>
</evidence>
<dbReference type="Proteomes" id="UP000234275">
    <property type="component" value="Unassembled WGS sequence"/>
</dbReference>